<keyword evidence="8" id="KW-1185">Reference proteome</keyword>
<proteinExistence type="inferred from homology"/>
<dbReference type="PANTHER" id="PTHR48287">
    <property type="entry name" value="ARM REPEAT SUPERFAMILY PROTEIN"/>
    <property type="match status" value="1"/>
</dbReference>
<protein>
    <recommendedName>
        <fullName evidence="9">Ribosomal RNA-processing protein 12</fullName>
    </recommendedName>
</protein>
<evidence type="ECO:0000256" key="2">
    <source>
        <dbReference type="ARBA" id="ARBA00007690"/>
    </source>
</evidence>
<feature type="compositionally biased region" description="Basic residues" evidence="4">
    <location>
        <begin position="1214"/>
        <end position="1229"/>
    </location>
</feature>
<feature type="domain" description="RRP12 N-terminal HEAT" evidence="6">
    <location>
        <begin position="15"/>
        <end position="236"/>
    </location>
</feature>
<dbReference type="InterPro" id="IPR012978">
    <property type="entry name" value="HEAT_RRP12"/>
</dbReference>
<dbReference type="InterPro" id="IPR011989">
    <property type="entry name" value="ARM-like"/>
</dbReference>
<feature type="compositionally biased region" description="Acidic residues" evidence="4">
    <location>
        <begin position="1176"/>
        <end position="1186"/>
    </location>
</feature>
<dbReference type="OrthoDB" id="2192888at2759"/>
<dbReference type="Gene3D" id="1.25.10.10">
    <property type="entry name" value="Leucine-rich Repeat Variant"/>
    <property type="match status" value="2"/>
</dbReference>
<dbReference type="InterPro" id="IPR016024">
    <property type="entry name" value="ARM-type_fold"/>
</dbReference>
<comment type="caution">
    <text evidence="7">The sequence shown here is derived from an EMBL/GenBank/DDBJ whole genome shotgun (WGS) entry which is preliminary data.</text>
</comment>
<accession>A0A9P8L5N8</accession>
<feature type="region of interest" description="Disordered" evidence="4">
    <location>
        <begin position="1088"/>
        <end position="1119"/>
    </location>
</feature>
<feature type="compositionally biased region" description="Acidic residues" evidence="4">
    <location>
        <begin position="1041"/>
        <end position="1052"/>
    </location>
</feature>
<dbReference type="Pfam" id="PF25772">
    <property type="entry name" value="HEAT_RRP12_N"/>
    <property type="match status" value="1"/>
</dbReference>
<keyword evidence="3" id="KW-0539">Nucleus</keyword>
<evidence type="ECO:0000256" key="4">
    <source>
        <dbReference type="SAM" id="MobiDB-lite"/>
    </source>
</evidence>
<comment type="similarity">
    <text evidence="2">Belongs to the RRP12 family.</text>
</comment>
<dbReference type="Pfam" id="PF08161">
    <property type="entry name" value="RRP12_HEAT"/>
    <property type="match status" value="1"/>
</dbReference>
<evidence type="ECO:0000313" key="7">
    <source>
        <dbReference type="EMBL" id="KAH0544844.1"/>
    </source>
</evidence>
<evidence type="ECO:0000313" key="8">
    <source>
        <dbReference type="Proteomes" id="UP000698800"/>
    </source>
</evidence>
<evidence type="ECO:0000256" key="3">
    <source>
        <dbReference type="ARBA" id="ARBA00023242"/>
    </source>
</evidence>
<comment type="subcellular location">
    <subcellularLocation>
        <location evidence="1">Nucleus</location>
    </subcellularLocation>
</comment>
<feature type="compositionally biased region" description="Basic and acidic residues" evidence="4">
    <location>
        <begin position="1187"/>
        <end position="1197"/>
    </location>
</feature>
<evidence type="ECO:0000259" key="5">
    <source>
        <dbReference type="Pfam" id="PF08161"/>
    </source>
</evidence>
<feature type="region of interest" description="Disordered" evidence="4">
    <location>
        <begin position="201"/>
        <end position="221"/>
    </location>
</feature>
<feature type="compositionally biased region" description="Basic residues" evidence="4">
    <location>
        <begin position="1160"/>
        <end position="1171"/>
    </location>
</feature>
<sequence length="1229" mass="135954">MESVSLASKLDKIRSPNLQNQRQTAVVLSAVEDTLRDQKTEFAPTAYFAAVLALLNQSISSSAGIVNKDLATSVVYLLDLITPFTPAPLLRSKFSQILTHLAPALTHPEAEAPLLKSSIGCLESLLTAQDSAAWQLSQSQIGPRRAIAGLLNLAVDHRPKVRKRAQDALTKVLKNPPPSPSVDHPAADMCAETSLRSLSQLAKATGKKQKHRSHKDDHHHDPSLIHSLQLVKTIAAASGGWPARKIEPLCEVLLGISKSSNEYLAMAAFEVFEVIFEGMSDELSSVKLPRLLEVISEMRPSQNDSQLLPPWIAVLSRGYEVSAQINPDETFLKLPELFDLISGFLESSSHNVRVSASECLVSFLSNCVPHTVLLNPSVFDEKVFEKLARSAASLLTVKYQASWLEVFNVLEAMFDSLRWRSDPVLSGVVKTIGELRGNDSFNGKKEADRVLGKAVRAMGSEIFLSILPLNLSSPGAGQPGRVWMLPILRDYVGNTHLAHFRSEFVPLSEVMFQRVIGHGEADKTLEVKIFETVIQQIWSILPGYCDLPLDLPLAFDQSFAEMVSNVLYKQDDLRPDVCKALQTLVDSNKAILALEPDDDLILQRRVSKADARSNINHLASFAGNLLAVLFNVYSQTLPQYRGFILKCISAYLSITPEKELMSTFVRVTTMLESSLGEPGQTQAEKQKLKKAEDKMPPVSHNLMDLVITISIYLPRESFGTLFNIASLIIMKGDDPQLQKKAYKLIPKLSGSEAGKAALKERSAELQHLLISSAEKASAPSRRDRLEAISRVVEFLPDADLHFIPDVLSEVVISAKEVNEKARTAAFDLLVLMGEKMRHGGVVVNSKVAHMPDDAPSVPGTLEEYFTMVSAGLAGSTPHMISASITALTRILYHFRESLKEDLMTDMVSTMDLFLTSNNREIVRSVLGFVKVSVISLPPEMMLPRLKTLIPNLMGWSHEHKAHFKAKVKHILERMIRRFGHEIVERNTPDDDKKLIVNIRKTRDRRKRKKEAGGDEEIEGDAPKKRASKFETEFDEAIYGSESEDGSDISDDEIMGKKTKAGKAKKGETFIMEDDEPLDLLDRKALANISTTRPQKVKQPRRNMSAKTNEDGKLVLGVESSDDDAVMMDISSEIKKDEDTLGGINAYIDAIKGKDAVQRGQRGRLKFSNKRSKGGDGGDEMEVDEEEVVQKLKAKQETNGKGLPKRRGLGMSKVKGGRVQKSPRGKFGRR</sequence>
<feature type="compositionally biased region" description="Basic and acidic residues" evidence="4">
    <location>
        <begin position="1020"/>
        <end position="1031"/>
    </location>
</feature>
<dbReference type="InterPro" id="IPR052087">
    <property type="entry name" value="RRP12"/>
</dbReference>
<name>A0A9P8L5N8_9PEZI</name>
<dbReference type="SUPFAM" id="SSF48371">
    <property type="entry name" value="ARM repeat"/>
    <property type="match status" value="1"/>
</dbReference>
<feature type="domain" description="RRP12 HEAT" evidence="5">
    <location>
        <begin position="346"/>
        <end position="636"/>
    </location>
</feature>
<feature type="region of interest" description="Disordered" evidence="4">
    <location>
        <begin position="1002"/>
        <end position="1052"/>
    </location>
</feature>
<evidence type="ECO:0000259" key="6">
    <source>
        <dbReference type="Pfam" id="PF25772"/>
    </source>
</evidence>
<dbReference type="AlphaFoldDB" id="A0A9P8L5N8"/>
<evidence type="ECO:0000256" key="1">
    <source>
        <dbReference type="ARBA" id="ARBA00004123"/>
    </source>
</evidence>
<dbReference type="Proteomes" id="UP000698800">
    <property type="component" value="Unassembled WGS sequence"/>
</dbReference>
<reference evidence="7" key="1">
    <citation type="submission" date="2021-03" db="EMBL/GenBank/DDBJ databases">
        <title>Comparative genomics and phylogenomic investigation of the class Geoglossomycetes provide insights into ecological specialization and systematics.</title>
        <authorList>
            <person name="Melie T."/>
            <person name="Pirro S."/>
            <person name="Miller A.N."/>
            <person name="Quandt A."/>
        </authorList>
    </citation>
    <scope>NUCLEOTIDE SEQUENCE</scope>
    <source>
        <strain evidence="7">GBOQ0MN5Z8</strain>
    </source>
</reference>
<evidence type="ECO:0008006" key="9">
    <source>
        <dbReference type="Google" id="ProtNLM"/>
    </source>
</evidence>
<dbReference type="GO" id="GO:0005634">
    <property type="term" value="C:nucleus"/>
    <property type="evidence" value="ECO:0007669"/>
    <property type="project" value="UniProtKB-SubCell"/>
</dbReference>
<dbReference type="InterPro" id="IPR057860">
    <property type="entry name" value="HEAT_RRP12_N"/>
</dbReference>
<dbReference type="EMBL" id="JAGHQL010000013">
    <property type="protein sequence ID" value="KAH0544844.1"/>
    <property type="molecule type" value="Genomic_DNA"/>
</dbReference>
<gene>
    <name evidence="7" type="ORF">FGG08_001073</name>
</gene>
<feature type="region of interest" description="Disordered" evidence="4">
    <location>
        <begin position="1155"/>
        <end position="1229"/>
    </location>
</feature>
<dbReference type="PANTHER" id="PTHR48287:SF1">
    <property type="entry name" value="ARM REPEAT SUPERFAMILY PROTEIN"/>
    <property type="match status" value="1"/>
</dbReference>
<organism evidence="7 8">
    <name type="scientific">Glutinoglossum americanum</name>
    <dbReference type="NCBI Taxonomy" id="1670608"/>
    <lineage>
        <taxon>Eukaryota</taxon>
        <taxon>Fungi</taxon>
        <taxon>Dikarya</taxon>
        <taxon>Ascomycota</taxon>
        <taxon>Pezizomycotina</taxon>
        <taxon>Geoglossomycetes</taxon>
        <taxon>Geoglossales</taxon>
        <taxon>Geoglossaceae</taxon>
        <taxon>Glutinoglossum</taxon>
    </lineage>
</organism>